<dbReference type="OrthoDB" id="10257567at2759"/>
<dbReference type="Pfam" id="PF25398">
    <property type="entry name" value="CUX1_N"/>
    <property type="match status" value="1"/>
</dbReference>
<evidence type="ECO:0000256" key="10">
    <source>
        <dbReference type="SAM" id="Coils"/>
    </source>
</evidence>
<name>A0A1E3NWY2_WICAA</name>
<keyword evidence="4" id="KW-0813">Transport</keyword>
<keyword evidence="9 12" id="KW-0472">Membrane</keyword>
<dbReference type="InterPro" id="IPR012955">
    <property type="entry name" value="CASP_C"/>
</dbReference>
<evidence type="ECO:0000256" key="5">
    <source>
        <dbReference type="ARBA" id="ARBA00022692"/>
    </source>
</evidence>
<evidence type="ECO:0000256" key="1">
    <source>
        <dbReference type="ARBA" id="ARBA00004409"/>
    </source>
</evidence>
<evidence type="ECO:0000259" key="14">
    <source>
        <dbReference type="Pfam" id="PF25398"/>
    </source>
</evidence>
<feature type="region of interest" description="Disordered" evidence="11">
    <location>
        <begin position="354"/>
        <end position="384"/>
    </location>
</feature>
<proteinExistence type="inferred from homology"/>
<dbReference type="AlphaFoldDB" id="A0A1E3NWY2"/>
<feature type="region of interest" description="Disordered" evidence="11">
    <location>
        <begin position="459"/>
        <end position="482"/>
    </location>
</feature>
<dbReference type="EMBL" id="KV454213">
    <property type="protein sequence ID" value="ODQ57520.1"/>
    <property type="molecule type" value="Genomic_DNA"/>
</dbReference>
<feature type="compositionally biased region" description="Acidic residues" evidence="11">
    <location>
        <begin position="359"/>
        <end position="374"/>
    </location>
</feature>
<comment type="similarity">
    <text evidence="2">Belongs to the CASP family.</text>
</comment>
<evidence type="ECO:0000313" key="15">
    <source>
        <dbReference type="EMBL" id="ODQ57520.1"/>
    </source>
</evidence>
<evidence type="ECO:0000256" key="8">
    <source>
        <dbReference type="ARBA" id="ARBA00023054"/>
    </source>
</evidence>
<keyword evidence="7" id="KW-0333">Golgi apparatus</keyword>
<keyword evidence="16" id="KW-1185">Reference proteome</keyword>
<feature type="coiled-coil region" evidence="10">
    <location>
        <begin position="313"/>
        <end position="340"/>
    </location>
</feature>
<keyword evidence="6 12" id="KW-1133">Transmembrane helix</keyword>
<dbReference type="RefSeq" id="XP_019036727.1">
    <property type="nucleotide sequence ID" value="XM_019185926.1"/>
</dbReference>
<keyword evidence="8 10" id="KW-0175">Coiled coil</keyword>
<feature type="coiled-coil region" evidence="10">
    <location>
        <begin position="392"/>
        <end position="426"/>
    </location>
</feature>
<organism evidence="15 16">
    <name type="scientific">Wickerhamomyces anomalus (strain ATCC 58044 / CBS 1984 / NCYC 433 / NRRL Y-366-8)</name>
    <name type="common">Yeast</name>
    <name type="synonym">Hansenula anomala</name>
    <dbReference type="NCBI Taxonomy" id="683960"/>
    <lineage>
        <taxon>Eukaryota</taxon>
        <taxon>Fungi</taxon>
        <taxon>Dikarya</taxon>
        <taxon>Ascomycota</taxon>
        <taxon>Saccharomycotina</taxon>
        <taxon>Saccharomycetes</taxon>
        <taxon>Phaffomycetales</taxon>
        <taxon>Wickerhamomycetaceae</taxon>
        <taxon>Wickerhamomyces</taxon>
    </lineage>
</organism>
<keyword evidence="5 12" id="KW-0812">Transmembrane</keyword>
<accession>A0A1E3NWY2</accession>
<dbReference type="PANTHER" id="PTHR14043">
    <property type="entry name" value="CCAAT DISPLACEMENT PROTEIN-RELATED"/>
    <property type="match status" value="1"/>
</dbReference>
<protein>
    <recommendedName>
        <fullName evidence="3">Protein CASP</fullName>
    </recommendedName>
</protein>
<feature type="domain" description="Cux N-terminal" evidence="14">
    <location>
        <begin position="9"/>
        <end position="119"/>
    </location>
</feature>
<sequence length="667" mass="76356">MTEVESREPSTFEKALHSWSEVNLPSLQAELDDPATKIQTFQESTLTSRRALAQRTKEFKKHDEETKLKEIKSLLKLYQTEIDSLTERAKCAEGAFFNVYRAISELPDPKPLLEVSLDSVMTAGEVDELKVENKRLQDELLKYADYEQLKSRLLRMEQKSAEQLANRLKLKEGEMRGEFEEKEKNWEEKEGNFLKQVDELKKQVIEFKTQTEVDGLRLQNQSDAFSENKGEDLELLKRENESIELRNLQLEKRNQDLSKELKVVKSGLAKEEAQLKNESKLGELESENATLVAKLDHKKRLTETNTKQQTTKINVLKRDIATLQGELKNLRSKMIQYKDYDDLKQELNTLRAISFGHGDDDDNEDNDDDETDEQDPVKTSSTQLDEILVSRNKKLTAEIAEFRSQHEELINEITQLKKSLTDSNSEVTRLVQLSNKLESDLTHFQPPKLDTMSMISGVTRGTNTTRAPVGNRSGRISPASSIAGGSIREEPIAESESSVLPIITSQRDRFRNRNIELESQIKKQNNIISDLKSQLNKLKQQNTELFERTRYLASYKGSVRRSSRDQDNDPEKQLEESYEESLHPLAKFRQREMERVTSRLSTLERIFLSFAKAILENKTSRMLFLGYCVGLHCLVMAMSVYVMSLHGALTPEVGIIDKSAGSSNPGI</sequence>
<evidence type="ECO:0000256" key="12">
    <source>
        <dbReference type="SAM" id="Phobius"/>
    </source>
</evidence>
<dbReference type="STRING" id="683960.A0A1E3NWY2"/>
<evidence type="ECO:0000313" key="16">
    <source>
        <dbReference type="Proteomes" id="UP000094112"/>
    </source>
</evidence>
<feature type="coiled-coil region" evidence="10">
    <location>
        <begin position="68"/>
        <end position="95"/>
    </location>
</feature>
<dbReference type="GeneID" id="30203172"/>
<feature type="coiled-coil region" evidence="10">
    <location>
        <begin position="507"/>
        <end position="548"/>
    </location>
</feature>
<feature type="region of interest" description="Disordered" evidence="11">
    <location>
        <begin position="557"/>
        <end position="579"/>
    </location>
</feature>
<reference evidence="15 16" key="1">
    <citation type="journal article" date="2016" name="Proc. Natl. Acad. Sci. U.S.A.">
        <title>Comparative genomics of biotechnologically important yeasts.</title>
        <authorList>
            <person name="Riley R."/>
            <person name="Haridas S."/>
            <person name="Wolfe K.H."/>
            <person name="Lopes M.R."/>
            <person name="Hittinger C.T."/>
            <person name="Goeker M."/>
            <person name="Salamov A.A."/>
            <person name="Wisecaver J.H."/>
            <person name="Long T.M."/>
            <person name="Calvey C.H."/>
            <person name="Aerts A.L."/>
            <person name="Barry K.W."/>
            <person name="Choi C."/>
            <person name="Clum A."/>
            <person name="Coughlan A.Y."/>
            <person name="Deshpande S."/>
            <person name="Douglass A.P."/>
            <person name="Hanson S.J."/>
            <person name="Klenk H.-P."/>
            <person name="LaButti K.M."/>
            <person name="Lapidus A."/>
            <person name="Lindquist E.A."/>
            <person name="Lipzen A.M."/>
            <person name="Meier-Kolthoff J.P."/>
            <person name="Ohm R.A."/>
            <person name="Otillar R.P."/>
            <person name="Pangilinan J.L."/>
            <person name="Peng Y."/>
            <person name="Rokas A."/>
            <person name="Rosa C.A."/>
            <person name="Scheuner C."/>
            <person name="Sibirny A.A."/>
            <person name="Slot J.C."/>
            <person name="Stielow J.B."/>
            <person name="Sun H."/>
            <person name="Kurtzman C.P."/>
            <person name="Blackwell M."/>
            <person name="Grigoriev I.V."/>
            <person name="Jeffries T.W."/>
        </authorList>
    </citation>
    <scope>NUCLEOTIDE SEQUENCE [LARGE SCALE GENOMIC DNA]</scope>
    <source>
        <strain evidence="16">ATCC 58044 / CBS 1984 / NCYC 433 / NRRL Y-366-8</strain>
    </source>
</reference>
<feature type="transmembrane region" description="Helical" evidence="12">
    <location>
        <begin position="622"/>
        <end position="643"/>
    </location>
</feature>
<evidence type="ECO:0000256" key="9">
    <source>
        <dbReference type="ARBA" id="ARBA00023136"/>
    </source>
</evidence>
<evidence type="ECO:0000256" key="3">
    <source>
        <dbReference type="ARBA" id="ARBA00018691"/>
    </source>
</evidence>
<evidence type="ECO:0000256" key="2">
    <source>
        <dbReference type="ARBA" id="ARBA00006415"/>
    </source>
</evidence>
<dbReference type="GO" id="GO:0006891">
    <property type="term" value="P:intra-Golgi vesicle-mediated transport"/>
    <property type="evidence" value="ECO:0007669"/>
    <property type="project" value="InterPro"/>
</dbReference>
<dbReference type="InterPro" id="IPR057476">
    <property type="entry name" value="Cux_N"/>
</dbReference>
<dbReference type="PANTHER" id="PTHR14043:SF2">
    <property type="entry name" value="HOMEOBOX PROTEIN CUT"/>
    <property type="match status" value="1"/>
</dbReference>
<evidence type="ECO:0000256" key="7">
    <source>
        <dbReference type="ARBA" id="ARBA00023034"/>
    </source>
</evidence>
<dbReference type="GO" id="GO:0000139">
    <property type="term" value="C:Golgi membrane"/>
    <property type="evidence" value="ECO:0007669"/>
    <property type="project" value="UniProtKB-SubCell"/>
</dbReference>
<dbReference type="Proteomes" id="UP000094112">
    <property type="component" value="Unassembled WGS sequence"/>
</dbReference>
<feature type="coiled-coil region" evidence="10">
    <location>
        <begin position="126"/>
        <end position="174"/>
    </location>
</feature>
<evidence type="ECO:0000256" key="11">
    <source>
        <dbReference type="SAM" id="MobiDB-lite"/>
    </source>
</evidence>
<feature type="domain" description="CASP C-terminal" evidence="13">
    <location>
        <begin position="415"/>
        <end position="645"/>
    </location>
</feature>
<dbReference type="GO" id="GO:0000149">
    <property type="term" value="F:SNARE binding"/>
    <property type="evidence" value="ECO:0007669"/>
    <property type="project" value="EnsemblFungi"/>
</dbReference>
<feature type="coiled-coil region" evidence="10">
    <location>
        <begin position="226"/>
        <end position="274"/>
    </location>
</feature>
<feature type="compositionally biased region" description="Basic and acidic residues" evidence="11">
    <location>
        <begin position="562"/>
        <end position="575"/>
    </location>
</feature>
<feature type="compositionally biased region" description="Low complexity" evidence="11">
    <location>
        <begin position="472"/>
        <end position="482"/>
    </location>
</feature>
<dbReference type="GO" id="GO:0048211">
    <property type="term" value="P:Golgi vesicle docking"/>
    <property type="evidence" value="ECO:0007669"/>
    <property type="project" value="EnsemblFungi"/>
</dbReference>
<dbReference type="Pfam" id="PF08172">
    <property type="entry name" value="CASP_C"/>
    <property type="match status" value="1"/>
</dbReference>
<comment type="subcellular location">
    <subcellularLocation>
        <location evidence="1">Golgi apparatus membrane</location>
        <topology evidence="1">Single-pass type IV membrane protein</topology>
    </subcellularLocation>
</comment>
<evidence type="ECO:0000256" key="4">
    <source>
        <dbReference type="ARBA" id="ARBA00022448"/>
    </source>
</evidence>
<gene>
    <name evidence="15" type="ORF">WICANDRAFT_85670</name>
</gene>
<evidence type="ECO:0000256" key="6">
    <source>
        <dbReference type="ARBA" id="ARBA00022989"/>
    </source>
</evidence>
<evidence type="ECO:0000259" key="13">
    <source>
        <dbReference type="Pfam" id="PF08172"/>
    </source>
</evidence>